<reference evidence="1" key="1">
    <citation type="submission" date="2021-06" db="EMBL/GenBank/DDBJ databases">
        <authorList>
            <person name="Criscuolo A."/>
        </authorList>
    </citation>
    <scope>NUCLEOTIDE SEQUENCE</scope>
    <source>
        <strain evidence="1">CIP111600</strain>
    </source>
</reference>
<keyword evidence="2" id="KW-1185">Reference proteome</keyword>
<organism evidence="1 2">
    <name type="scientific">Paenibacillus solanacearum</name>
    <dbReference type="NCBI Taxonomy" id="2048548"/>
    <lineage>
        <taxon>Bacteria</taxon>
        <taxon>Bacillati</taxon>
        <taxon>Bacillota</taxon>
        <taxon>Bacilli</taxon>
        <taxon>Bacillales</taxon>
        <taxon>Paenibacillaceae</taxon>
        <taxon>Paenibacillus</taxon>
    </lineage>
</organism>
<evidence type="ECO:0000313" key="1">
    <source>
        <dbReference type="EMBL" id="CAG7636838.1"/>
    </source>
</evidence>
<dbReference type="Pfam" id="PF02082">
    <property type="entry name" value="Rrf2"/>
    <property type="match status" value="1"/>
</dbReference>
<dbReference type="GO" id="GO:0003700">
    <property type="term" value="F:DNA-binding transcription factor activity"/>
    <property type="evidence" value="ECO:0007669"/>
    <property type="project" value="TreeGrafter"/>
</dbReference>
<dbReference type="AlphaFoldDB" id="A0A916K606"/>
<dbReference type="PANTHER" id="PTHR33221:SF15">
    <property type="entry name" value="HTH-TYPE TRANSCRIPTIONAL REGULATOR YWGB-RELATED"/>
    <property type="match status" value="1"/>
</dbReference>
<sequence length="146" mass="15828">MGMTNRGIPAGPRRFVIAVHALVWLARSEKMLPSSAIACEVNSHATFLRRVLQALTPSGMVEAREGRDGGYALGKPACDITLADVYIALRAECAETEESGMCGEAGKPLDTLLVAILFDAEQQSIEHLRRFTIADMASRLPVCDLR</sequence>
<evidence type="ECO:0000313" key="2">
    <source>
        <dbReference type="Proteomes" id="UP000693672"/>
    </source>
</evidence>
<dbReference type="PROSITE" id="PS51197">
    <property type="entry name" value="HTH_RRF2_2"/>
    <property type="match status" value="1"/>
</dbReference>
<comment type="caution">
    <text evidence="1">The sequence shown here is derived from an EMBL/GenBank/DDBJ whole genome shotgun (WGS) entry which is preliminary data.</text>
</comment>
<dbReference type="RefSeq" id="WP_218093531.1">
    <property type="nucleotide sequence ID" value="NZ_CAJVAS010000017.1"/>
</dbReference>
<accession>A0A916K606</accession>
<dbReference type="Proteomes" id="UP000693672">
    <property type="component" value="Unassembled WGS sequence"/>
</dbReference>
<dbReference type="EMBL" id="CAJVAS010000017">
    <property type="protein sequence ID" value="CAG7636838.1"/>
    <property type="molecule type" value="Genomic_DNA"/>
</dbReference>
<evidence type="ECO:0008006" key="3">
    <source>
        <dbReference type="Google" id="ProtNLM"/>
    </source>
</evidence>
<dbReference type="PANTHER" id="PTHR33221">
    <property type="entry name" value="WINGED HELIX-TURN-HELIX TRANSCRIPTIONAL REGULATOR, RRF2 FAMILY"/>
    <property type="match status" value="1"/>
</dbReference>
<proteinExistence type="predicted"/>
<gene>
    <name evidence="1" type="ORF">PAESOLCIP111_03789</name>
</gene>
<protein>
    <recommendedName>
        <fullName evidence="3">Rrf2 family transcriptional regulator</fullName>
    </recommendedName>
</protein>
<name>A0A916K606_9BACL</name>
<dbReference type="InterPro" id="IPR000944">
    <property type="entry name" value="Tscrpt_reg_Rrf2"/>
</dbReference>
<dbReference type="GO" id="GO:0005829">
    <property type="term" value="C:cytosol"/>
    <property type="evidence" value="ECO:0007669"/>
    <property type="project" value="TreeGrafter"/>
</dbReference>